<dbReference type="PANTHER" id="PTHR44499:SF1">
    <property type="entry name" value="JOUBERIN"/>
    <property type="match status" value="1"/>
</dbReference>
<feature type="compositionally biased region" description="Basic residues" evidence="1">
    <location>
        <begin position="74"/>
        <end position="83"/>
    </location>
</feature>
<feature type="region of interest" description="Disordered" evidence="1">
    <location>
        <begin position="199"/>
        <end position="288"/>
    </location>
</feature>
<dbReference type="AlphaFoldDB" id="A0A2J8X9W2"/>
<feature type="compositionally biased region" description="Polar residues" evidence="1">
    <location>
        <begin position="266"/>
        <end position="276"/>
    </location>
</feature>
<dbReference type="GO" id="GO:0036064">
    <property type="term" value="C:ciliary basal body"/>
    <property type="evidence" value="ECO:0007669"/>
    <property type="project" value="TreeGrafter"/>
</dbReference>
<feature type="compositionally biased region" description="Polar residues" evidence="1">
    <location>
        <begin position="62"/>
        <end position="73"/>
    </location>
</feature>
<dbReference type="EMBL" id="NDHI03003369">
    <property type="protein sequence ID" value="PNJ78688.1"/>
    <property type="molecule type" value="Genomic_DNA"/>
</dbReference>
<organism evidence="2">
    <name type="scientific">Pongo abelii</name>
    <name type="common">Sumatran orangutan</name>
    <name type="synonym">Pongo pygmaeus abelii</name>
    <dbReference type="NCBI Taxonomy" id="9601"/>
    <lineage>
        <taxon>Eukaryota</taxon>
        <taxon>Metazoa</taxon>
        <taxon>Chordata</taxon>
        <taxon>Craniata</taxon>
        <taxon>Vertebrata</taxon>
        <taxon>Euteleostomi</taxon>
        <taxon>Mammalia</taxon>
        <taxon>Eutheria</taxon>
        <taxon>Euarchontoglires</taxon>
        <taxon>Primates</taxon>
        <taxon>Haplorrhini</taxon>
        <taxon>Catarrhini</taxon>
        <taxon>Hominidae</taxon>
        <taxon>Pongo</taxon>
    </lineage>
</organism>
<protein>
    <submittedName>
        <fullName evidence="2">AHI1 isoform 14</fullName>
    </submittedName>
</protein>
<name>A0A2J8X9W2_PONAB</name>
<feature type="region of interest" description="Disordered" evidence="1">
    <location>
        <begin position="30"/>
        <end position="168"/>
    </location>
</feature>
<gene>
    <name evidence="2" type="ORF">CR201_G0003693</name>
</gene>
<feature type="compositionally biased region" description="Polar residues" evidence="1">
    <location>
        <begin position="229"/>
        <end position="238"/>
    </location>
</feature>
<feature type="compositionally biased region" description="Polar residues" evidence="1">
    <location>
        <begin position="84"/>
        <end position="95"/>
    </location>
</feature>
<accession>A0A2J8X9W2</accession>
<dbReference type="InterPro" id="IPR052803">
    <property type="entry name" value="Cilium-Associated_Jouberin"/>
</dbReference>
<proteinExistence type="predicted"/>
<feature type="compositionally biased region" description="Basic and acidic residues" evidence="1">
    <location>
        <begin position="206"/>
        <end position="215"/>
    </location>
</feature>
<sequence>MPTAESEAKVKTKVRFEELLKTHSDLMREKKKLKKKLVKSEENISPDTIRSNLPHIKETTSDDVSAANTNNLKKSMRVTKNKLRNTQSATENPNGDASVEEDKQGKPNKKVIKTVPQLTTQDLKLETPEKKVDSTHQKMHAKPQPGVDHQKSEKANEGREENDLEEDEELMQAYQCHVTEEMAKEIKKKIRKKLKEQLTYFPSDTLFHDDKLSSEKRKKKKEVPVFSKAETSTLTISGDTVEGEQKKESSVRPVSSDSHQDDEISSMEQSTEGSMQDDTKPKPKKTKK</sequence>
<dbReference type="PANTHER" id="PTHR44499">
    <property type="entry name" value="JOUBERIN"/>
    <property type="match status" value="1"/>
</dbReference>
<evidence type="ECO:0000313" key="2">
    <source>
        <dbReference type="EMBL" id="PNJ78688.1"/>
    </source>
</evidence>
<feature type="compositionally biased region" description="Basic and acidic residues" evidence="1">
    <location>
        <begin position="123"/>
        <end position="136"/>
    </location>
</feature>
<reference evidence="2" key="1">
    <citation type="submission" date="2017-12" db="EMBL/GenBank/DDBJ databases">
        <title>High-resolution comparative analysis of great ape genomes.</title>
        <authorList>
            <person name="Pollen A."/>
            <person name="Hastie A."/>
            <person name="Hormozdiari F."/>
            <person name="Dougherty M."/>
            <person name="Liu R."/>
            <person name="Chaisson M."/>
            <person name="Hoppe E."/>
            <person name="Hill C."/>
            <person name="Pang A."/>
            <person name="Hillier L."/>
            <person name="Baker C."/>
            <person name="Armstrong J."/>
            <person name="Shendure J."/>
            <person name="Paten B."/>
            <person name="Wilson R."/>
            <person name="Chao H."/>
            <person name="Schneider V."/>
            <person name="Ventura M."/>
            <person name="Kronenberg Z."/>
            <person name="Murali S."/>
            <person name="Gordon D."/>
            <person name="Cantsilieris S."/>
            <person name="Munson K."/>
            <person name="Nelson B."/>
            <person name="Raja A."/>
            <person name="Underwood J."/>
            <person name="Diekhans M."/>
            <person name="Fiddes I."/>
            <person name="Haussler D."/>
            <person name="Eichler E."/>
        </authorList>
    </citation>
    <scope>NUCLEOTIDE SEQUENCE [LARGE SCALE GENOMIC DNA]</scope>
    <source>
        <strain evidence="2">Susie</strain>
    </source>
</reference>
<comment type="caution">
    <text evidence="2">The sequence shown here is derived from an EMBL/GenBank/DDBJ whole genome shotgun (WGS) entry which is preliminary data.</text>
</comment>
<feature type="compositionally biased region" description="Basic and acidic residues" evidence="1">
    <location>
        <begin position="148"/>
        <end position="161"/>
    </location>
</feature>
<evidence type="ECO:0000256" key="1">
    <source>
        <dbReference type="SAM" id="MobiDB-lite"/>
    </source>
</evidence>
<dbReference type="GO" id="GO:0044458">
    <property type="term" value="P:motile cilium assembly"/>
    <property type="evidence" value="ECO:0007669"/>
    <property type="project" value="TreeGrafter"/>
</dbReference>
<feature type="non-terminal residue" evidence="2">
    <location>
        <position position="288"/>
    </location>
</feature>